<accession>A0A1L7XY76</accession>
<name>A0A1L7XY76_9HELO</name>
<protein>
    <submittedName>
        <fullName evidence="1">Uncharacterized protein</fullName>
    </submittedName>
</protein>
<keyword evidence="2" id="KW-1185">Reference proteome</keyword>
<dbReference type="AlphaFoldDB" id="A0A1L7XY76"/>
<sequence>MKTPIAITAIEPVSRIGAAGGDVELLVVDGSRAWLLCRSTVEMRDVADVVVAVVEVDGAEVGIAEVNAADVGSGVLSNPNDTGVPLTVKLKEFDPRTSPTLYHPEVEYI</sequence>
<dbReference type="Proteomes" id="UP000184330">
    <property type="component" value="Unassembled WGS sequence"/>
</dbReference>
<dbReference type="EMBL" id="FJOG01000083">
    <property type="protein sequence ID" value="CZR69885.1"/>
    <property type="molecule type" value="Genomic_DNA"/>
</dbReference>
<evidence type="ECO:0000313" key="2">
    <source>
        <dbReference type="Proteomes" id="UP000184330"/>
    </source>
</evidence>
<evidence type="ECO:0000313" key="1">
    <source>
        <dbReference type="EMBL" id="CZR69885.1"/>
    </source>
</evidence>
<proteinExistence type="predicted"/>
<gene>
    <name evidence="1" type="ORF">PAC_19785</name>
</gene>
<organism evidence="1 2">
    <name type="scientific">Phialocephala subalpina</name>
    <dbReference type="NCBI Taxonomy" id="576137"/>
    <lineage>
        <taxon>Eukaryota</taxon>
        <taxon>Fungi</taxon>
        <taxon>Dikarya</taxon>
        <taxon>Ascomycota</taxon>
        <taxon>Pezizomycotina</taxon>
        <taxon>Leotiomycetes</taxon>
        <taxon>Helotiales</taxon>
        <taxon>Mollisiaceae</taxon>
        <taxon>Phialocephala</taxon>
        <taxon>Phialocephala fortinii species complex</taxon>
    </lineage>
</organism>
<reference evidence="1 2" key="1">
    <citation type="submission" date="2016-03" db="EMBL/GenBank/DDBJ databases">
        <authorList>
            <person name="Ploux O."/>
        </authorList>
    </citation>
    <scope>NUCLEOTIDE SEQUENCE [LARGE SCALE GENOMIC DNA]</scope>
    <source>
        <strain evidence="1 2">UAMH 11012</strain>
    </source>
</reference>